<accession>A0A150U0M4</accession>
<dbReference type="EMBL" id="JEME01000373">
    <property type="protein sequence ID" value="KYG10328.1"/>
    <property type="molecule type" value="Genomic_DNA"/>
</dbReference>
<sequence length="185" mass="21381">MAQIYGAVEFQIESEWYDVVNISSLLLQHYDLNGCLFGVDNYAEFVPLFANRGVPTDCSANLMQKISSYSDDDSWPSWVLYSELICVNWEECALSRDYRISEYVVNDDGSEIFVTKWINKIGYDWVREALESQQETRSGHRVFRRPVLRRADAIDGTNFDLLMKLMACLAERFGDDGVRLVVWFG</sequence>
<name>A0A150U0M4_SORCE</name>
<evidence type="ECO:0000313" key="1">
    <source>
        <dbReference type="EMBL" id="KYG10328.1"/>
    </source>
</evidence>
<organism evidence="1 2">
    <name type="scientific">Sorangium cellulosum</name>
    <name type="common">Polyangium cellulosum</name>
    <dbReference type="NCBI Taxonomy" id="56"/>
    <lineage>
        <taxon>Bacteria</taxon>
        <taxon>Pseudomonadati</taxon>
        <taxon>Myxococcota</taxon>
        <taxon>Polyangia</taxon>
        <taxon>Polyangiales</taxon>
        <taxon>Polyangiaceae</taxon>
        <taxon>Sorangium</taxon>
    </lineage>
</organism>
<dbReference type="Proteomes" id="UP000075502">
    <property type="component" value="Unassembled WGS sequence"/>
</dbReference>
<dbReference type="AlphaFoldDB" id="A0A150U0M4"/>
<comment type="caution">
    <text evidence="1">The sequence shown here is derived from an EMBL/GenBank/DDBJ whole genome shotgun (WGS) entry which is preliminary data.</text>
</comment>
<reference evidence="1 2" key="1">
    <citation type="submission" date="2014-02" db="EMBL/GenBank/DDBJ databases">
        <title>The small core and large imbalanced accessory genome model reveals a collaborative survival strategy of Sorangium cellulosum strains in nature.</title>
        <authorList>
            <person name="Han K."/>
            <person name="Peng R."/>
            <person name="Blom J."/>
            <person name="Li Y.-Z."/>
        </authorList>
    </citation>
    <scope>NUCLEOTIDE SEQUENCE [LARGE SCALE GENOMIC DNA]</scope>
    <source>
        <strain evidence="1 2">So0007-03</strain>
    </source>
</reference>
<proteinExistence type="predicted"/>
<protein>
    <submittedName>
        <fullName evidence="1">Uncharacterized protein</fullName>
    </submittedName>
</protein>
<evidence type="ECO:0000313" key="2">
    <source>
        <dbReference type="Proteomes" id="UP000075502"/>
    </source>
</evidence>
<gene>
    <name evidence="1" type="ORF">BE21_12670</name>
</gene>